<sequence length="85" mass="9495">MLWENKQKGKSIFGEIFFVKGNAKSDNISSSSSSSSSSISSSRRQPQENTLGEGLSINKRKPGKKNKNEFHSLPEKSMNNLKYLN</sequence>
<dbReference type="EMBL" id="VSRR010002625">
    <property type="protein sequence ID" value="MPC32434.1"/>
    <property type="molecule type" value="Genomic_DNA"/>
</dbReference>
<comment type="caution">
    <text evidence="2">The sequence shown here is derived from an EMBL/GenBank/DDBJ whole genome shotgun (WGS) entry which is preliminary data.</text>
</comment>
<dbReference type="AlphaFoldDB" id="A0A5B7EIS6"/>
<gene>
    <name evidence="2" type="ORF">E2C01_025746</name>
</gene>
<accession>A0A5B7EIS6</accession>
<protein>
    <submittedName>
        <fullName evidence="2">Uncharacterized protein</fullName>
    </submittedName>
</protein>
<keyword evidence="3" id="KW-1185">Reference proteome</keyword>
<evidence type="ECO:0000313" key="3">
    <source>
        <dbReference type="Proteomes" id="UP000324222"/>
    </source>
</evidence>
<organism evidence="2 3">
    <name type="scientific">Portunus trituberculatus</name>
    <name type="common">Swimming crab</name>
    <name type="synonym">Neptunus trituberculatus</name>
    <dbReference type="NCBI Taxonomy" id="210409"/>
    <lineage>
        <taxon>Eukaryota</taxon>
        <taxon>Metazoa</taxon>
        <taxon>Ecdysozoa</taxon>
        <taxon>Arthropoda</taxon>
        <taxon>Crustacea</taxon>
        <taxon>Multicrustacea</taxon>
        <taxon>Malacostraca</taxon>
        <taxon>Eumalacostraca</taxon>
        <taxon>Eucarida</taxon>
        <taxon>Decapoda</taxon>
        <taxon>Pleocyemata</taxon>
        <taxon>Brachyura</taxon>
        <taxon>Eubrachyura</taxon>
        <taxon>Portunoidea</taxon>
        <taxon>Portunidae</taxon>
        <taxon>Portuninae</taxon>
        <taxon>Portunus</taxon>
    </lineage>
</organism>
<name>A0A5B7EIS6_PORTR</name>
<reference evidence="2 3" key="1">
    <citation type="submission" date="2019-05" db="EMBL/GenBank/DDBJ databases">
        <title>Another draft genome of Portunus trituberculatus and its Hox gene families provides insights of decapod evolution.</title>
        <authorList>
            <person name="Jeong J.-H."/>
            <person name="Song I."/>
            <person name="Kim S."/>
            <person name="Choi T."/>
            <person name="Kim D."/>
            <person name="Ryu S."/>
            <person name="Kim W."/>
        </authorList>
    </citation>
    <scope>NUCLEOTIDE SEQUENCE [LARGE SCALE GENOMIC DNA]</scope>
    <source>
        <tissue evidence="2">Muscle</tissue>
    </source>
</reference>
<feature type="compositionally biased region" description="Low complexity" evidence="1">
    <location>
        <begin position="28"/>
        <end position="42"/>
    </location>
</feature>
<feature type="region of interest" description="Disordered" evidence="1">
    <location>
        <begin position="24"/>
        <end position="85"/>
    </location>
</feature>
<evidence type="ECO:0000256" key="1">
    <source>
        <dbReference type="SAM" id="MobiDB-lite"/>
    </source>
</evidence>
<proteinExistence type="predicted"/>
<dbReference type="Proteomes" id="UP000324222">
    <property type="component" value="Unassembled WGS sequence"/>
</dbReference>
<evidence type="ECO:0000313" key="2">
    <source>
        <dbReference type="EMBL" id="MPC32434.1"/>
    </source>
</evidence>